<keyword evidence="3 7" id="KW-0808">Transferase</keyword>
<evidence type="ECO:0000256" key="5">
    <source>
        <dbReference type="ARBA" id="ARBA00022777"/>
    </source>
</evidence>
<evidence type="ECO:0000256" key="1">
    <source>
        <dbReference type="ARBA" id="ARBA00007229"/>
    </source>
</evidence>
<accession>A0AB34GFP6</accession>
<organism evidence="9 10">
    <name type="scientific">Eschrichtius robustus</name>
    <name type="common">California gray whale</name>
    <name type="synonym">Eschrichtius gibbosus</name>
    <dbReference type="NCBI Taxonomy" id="9764"/>
    <lineage>
        <taxon>Eukaryota</taxon>
        <taxon>Metazoa</taxon>
        <taxon>Chordata</taxon>
        <taxon>Craniata</taxon>
        <taxon>Vertebrata</taxon>
        <taxon>Euteleostomi</taxon>
        <taxon>Mammalia</taxon>
        <taxon>Eutheria</taxon>
        <taxon>Laurasiatheria</taxon>
        <taxon>Artiodactyla</taxon>
        <taxon>Whippomorpha</taxon>
        <taxon>Cetacea</taxon>
        <taxon>Mysticeti</taxon>
        <taxon>Eschrichtiidae</taxon>
        <taxon>Eschrichtius</taxon>
    </lineage>
</organism>
<evidence type="ECO:0000256" key="3">
    <source>
        <dbReference type="ARBA" id="ARBA00022679"/>
    </source>
</evidence>
<proteinExistence type="inferred from homology"/>
<evidence type="ECO:0000313" key="9">
    <source>
        <dbReference type="EMBL" id="KAJ8777892.1"/>
    </source>
</evidence>
<dbReference type="InterPro" id="IPR043001">
    <property type="entry name" value="IP5_2-K_N_lobe"/>
</dbReference>
<evidence type="ECO:0000313" key="10">
    <source>
        <dbReference type="Proteomes" id="UP001159641"/>
    </source>
</evidence>
<dbReference type="EMBL" id="JAIQCJ010002282">
    <property type="protein sequence ID" value="KAJ8777892.1"/>
    <property type="molecule type" value="Genomic_DNA"/>
</dbReference>
<dbReference type="Gene3D" id="3.30.200.110">
    <property type="entry name" value="Inositol-pentakisphosphate 2-kinase, N-lobe"/>
    <property type="match status" value="1"/>
</dbReference>
<dbReference type="GO" id="GO:0005524">
    <property type="term" value="F:ATP binding"/>
    <property type="evidence" value="ECO:0007669"/>
    <property type="project" value="UniProtKB-KW"/>
</dbReference>
<evidence type="ECO:0000256" key="8">
    <source>
        <dbReference type="SAM" id="MobiDB-lite"/>
    </source>
</evidence>
<comment type="catalytic activity">
    <reaction evidence="7">
        <text>1D-myo-inositol 1,3,4,5,6-pentakisphosphate + ATP = 1D-myo-inositol hexakisphosphate + ADP + H(+)</text>
        <dbReference type="Rhea" id="RHEA:20313"/>
        <dbReference type="ChEBI" id="CHEBI:15378"/>
        <dbReference type="ChEBI" id="CHEBI:30616"/>
        <dbReference type="ChEBI" id="CHEBI:57733"/>
        <dbReference type="ChEBI" id="CHEBI:58130"/>
        <dbReference type="ChEBI" id="CHEBI:456216"/>
        <dbReference type="EC" id="2.7.1.158"/>
    </reaction>
</comment>
<name>A0AB34GFP6_ESCRO</name>
<comment type="similarity">
    <text evidence="1">Belongs to the IPK1 type 2 family.</text>
</comment>
<dbReference type="EC" id="2.7.1.158" evidence="2 7"/>
<feature type="region of interest" description="Disordered" evidence="8">
    <location>
        <begin position="135"/>
        <end position="178"/>
    </location>
</feature>
<evidence type="ECO:0000256" key="2">
    <source>
        <dbReference type="ARBA" id="ARBA00012023"/>
    </source>
</evidence>
<dbReference type="AlphaFoldDB" id="A0AB34GFP6"/>
<keyword evidence="6 7" id="KW-0067">ATP-binding</keyword>
<keyword evidence="10" id="KW-1185">Reference proteome</keyword>
<dbReference type="PANTHER" id="PTHR14456">
    <property type="entry name" value="INOSITOL POLYPHOSPHATE KINASE 1"/>
    <property type="match status" value="1"/>
</dbReference>
<comment type="caution">
    <text evidence="9">The sequence shown here is derived from an EMBL/GenBank/DDBJ whole genome shotgun (WGS) entry which is preliminary data.</text>
</comment>
<sequence>MSGAWLPAASACECGRLGLAEAAADRSSSPVGCGWCLGEPAAPSSWPREAPGPHRGMDEGKMDENEWGYHGEGNKSLVVAHAQRCVVLRFLKFPPNRKKTSEEIFQHLQNIVDFGKNVMKEFLGENYVHCGEGPAVKENGEELGVPASGSPADTENEDEVAVRTEEPGEERPVETDCG</sequence>
<dbReference type="GO" id="GO:0032958">
    <property type="term" value="P:inositol phosphate biosynthetic process"/>
    <property type="evidence" value="ECO:0007669"/>
    <property type="project" value="TreeGrafter"/>
</dbReference>
<gene>
    <name evidence="9" type="ORF">J1605_014090</name>
</gene>
<protein>
    <recommendedName>
        <fullName evidence="2 7">Inositol-pentakisphosphate 2-kinase</fullName>
        <ecNumber evidence="2 7">2.7.1.158</ecNumber>
    </recommendedName>
</protein>
<evidence type="ECO:0000256" key="6">
    <source>
        <dbReference type="ARBA" id="ARBA00022840"/>
    </source>
</evidence>
<dbReference type="GO" id="GO:0005634">
    <property type="term" value="C:nucleus"/>
    <property type="evidence" value="ECO:0007669"/>
    <property type="project" value="TreeGrafter"/>
</dbReference>
<comment type="function">
    <text evidence="7">Phosphorylates Ins(1,3,4,5,6)P5 at position 2 to form Ins(1,2,3,4,5,6)P6 (InsP6 or phytate).</text>
</comment>
<dbReference type="GO" id="GO:0035299">
    <property type="term" value="F:inositol-1,3,4,5,6-pentakisphosphate 2-kinase activity"/>
    <property type="evidence" value="ECO:0007669"/>
    <property type="project" value="UniProtKB-EC"/>
</dbReference>
<keyword evidence="4 7" id="KW-0547">Nucleotide-binding</keyword>
<evidence type="ECO:0000256" key="4">
    <source>
        <dbReference type="ARBA" id="ARBA00022741"/>
    </source>
</evidence>
<reference evidence="9 10" key="1">
    <citation type="submission" date="2022-11" db="EMBL/GenBank/DDBJ databases">
        <title>Whole genome sequence of Eschrichtius robustus ER-17-0199.</title>
        <authorList>
            <person name="Bruniche-Olsen A."/>
            <person name="Black A.N."/>
            <person name="Fields C.J."/>
            <person name="Walden K."/>
            <person name="Dewoody J.A."/>
        </authorList>
    </citation>
    <scope>NUCLEOTIDE SEQUENCE [LARGE SCALE GENOMIC DNA]</scope>
    <source>
        <strain evidence="9">ER-17-0199</strain>
        <tissue evidence="9">Blubber</tissue>
    </source>
</reference>
<dbReference type="PANTHER" id="PTHR14456:SF2">
    <property type="entry name" value="INOSITOL-PENTAKISPHOSPHATE 2-KINASE"/>
    <property type="match status" value="1"/>
</dbReference>
<dbReference type="Pfam" id="PF06090">
    <property type="entry name" value="Ins_P5_2-kin"/>
    <property type="match status" value="1"/>
</dbReference>
<comment type="domain">
    <text evidence="7">The EXKPK motif is conserved in inositol-pentakisphosphate 2-kinases of both family 1 and 2.</text>
</comment>
<feature type="compositionally biased region" description="Basic and acidic residues" evidence="8">
    <location>
        <begin position="160"/>
        <end position="178"/>
    </location>
</feature>
<keyword evidence="5 7" id="KW-0418">Kinase</keyword>
<dbReference type="InterPro" id="IPR009286">
    <property type="entry name" value="Ins_P5_2-kin"/>
</dbReference>
<evidence type="ECO:0000256" key="7">
    <source>
        <dbReference type="RuleBase" id="RU364126"/>
    </source>
</evidence>
<dbReference type="Proteomes" id="UP001159641">
    <property type="component" value="Unassembled WGS sequence"/>
</dbReference>